<sequence>MFKAGDTRKVTTQLLMLTYYILAQKSFSVSDIILSMMRYTFLLKSPDRQRYQSHVEHGGVEISFDTSLDIEVLDLVYSRNNNLLRGASLQSADLSLYMRNNLCNLALPLSYEDEDMQLRWSELFKIYDDHPYHISCCQNQHHKKCDVCKEIKSDPSRIKTLFEATRPPPQPAAFHRKPQVCDFIACAASLPQSAAHGRAPPAYGRKLHAAACVRAPMTRSSEGHLSLPLIAGLP</sequence>
<dbReference type="EMBL" id="JBBWWR010000004">
    <property type="protein sequence ID" value="KAK8967558.1"/>
    <property type="molecule type" value="Genomic_DNA"/>
</dbReference>
<evidence type="ECO:0000313" key="1">
    <source>
        <dbReference type="EMBL" id="KAK8967558.1"/>
    </source>
</evidence>
<organism evidence="1 2">
    <name type="scientific">Platanthera guangdongensis</name>
    <dbReference type="NCBI Taxonomy" id="2320717"/>
    <lineage>
        <taxon>Eukaryota</taxon>
        <taxon>Viridiplantae</taxon>
        <taxon>Streptophyta</taxon>
        <taxon>Embryophyta</taxon>
        <taxon>Tracheophyta</taxon>
        <taxon>Spermatophyta</taxon>
        <taxon>Magnoliopsida</taxon>
        <taxon>Liliopsida</taxon>
        <taxon>Asparagales</taxon>
        <taxon>Orchidaceae</taxon>
        <taxon>Orchidoideae</taxon>
        <taxon>Orchideae</taxon>
        <taxon>Orchidinae</taxon>
        <taxon>Platanthera</taxon>
    </lineage>
</organism>
<proteinExistence type="predicted"/>
<evidence type="ECO:0000313" key="2">
    <source>
        <dbReference type="Proteomes" id="UP001412067"/>
    </source>
</evidence>
<dbReference type="Proteomes" id="UP001412067">
    <property type="component" value="Unassembled WGS sequence"/>
</dbReference>
<comment type="caution">
    <text evidence="1">The sequence shown here is derived from an EMBL/GenBank/DDBJ whole genome shotgun (WGS) entry which is preliminary data.</text>
</comment>
<keyword evidence="2" id="KW-1185">Reference proteome</keyword>
<gene>
    <name evidence="1" type="ORF">KSP40_PGU006779</name>
</gene>
<reference evidence="1 2" key="1">
    <citation type="journal article" date="2022" name="Nat. Plants">
        <title>Genomes of leafy and leafless Platanthera orchids illuminate the evolution of mycoheterotrophy.</title>
        <authorList>
            <person name="Li M.H."/>
            <person name="Liu K.W."/>
            <person name="Li Z."/>
            <person name="Lu H.C."/>
            <person name="Ye Q.L."/>
            <person name="Zhang D."/>
            <person name="Wang J.Y."/>
            <person name="Li Y.F."/>
            <person name="Zhong Z.M."/>
            <person name="Liu X."/>
            <person name="Yu X."/>
            <person name="Liu D.K."/>
            <person name="Tu X.D."/>
            <person name="Liu B."/>
            <person name="Hao Y."/>
            <person name="Liao X.Y."/>
            <person name="Jiang Y.T."/>
            <person name="Sun W.H."/>
            <person name="Chen J."/>
            <person name="Chen Y.Q."/>
            <person name="Ai Y."/>
            <person name="Zhai J.W."/>
            <person name="Wu S.S."/>
            <person name="Zhou Z."/>
            <person name="Hsiao Y.Y."/>
            <person name="Wu W.L."/>
            <person name="Chen Y.Y."/>
            <person name="Lin Y.F."/>
            <person name="Hsu J.L."/>
            <person name="Li C.Y."/>
            <person name="Wang Z.W."/>
            <person name="Zhao X."/>
            <person name="Zhong W.Y."/>
            <person name="Ma X.K."/>
            <person name="Ma L."/>
            <person name="Huang J."/>
            <person name="Chen G.Z."/>
            <person name="Huang M.Z."/>
            <person name="Huang L."/>
            <person name="Peng D.H."/>
            <person name="Luo Y.B."/>
            <person name="Zou S.Q."/>
            <person name="Chen S.P."/>
            <person name="Lan S."/>
            <person name="Tsai W.C."/>
            <person name="Van de Peer Y."/>
            <person name="Liu Z.J."/>
        </authorList>
    </citation>
    <scope>NUCLEOTIDE SEQUENCE [LARGE SCALE GENOMIC DNA]</scope>
    <source>
        <strain evidence="1">Lor288</strain>
    </source>
</reference>
<accession>A0ABR2MTR3</accession>
<protein>
    <submittedName>
        <fullName evidence="1">Uncharacterized protein</fullName>
    </submittedName>
</protein>
<name>A0ABR2MTR3_9ASPA</name>